<dbReference type="Pfam" id="PF00026">
    <property type="entry name" value="Asp"/>
    <property type="match status" value="1"/>
</dbReference>
<comment type="similarity">
    <text evidence="1">Belongs to the peptidase A1 family.</text>
</comment>
<dbReference type="CDD" id="cd05471">
    <property type="entry name" value="pepsin_like"/>
    <property type="match status" value="1"/>
</dbReference>
<keyword evidence="3" id="KW-1015">Disulfide bond</keyword>
<dbReference type="PANTHER" id="PTHR47966">
    <property type="entry name" value="BETA-SITE APP-CLEAVING ENZYME, ISOFORM A-RELATED"/>
    <property type="match status" value="1"/>
</dbReference>
<evidence type="ECO:0000259" key="5">
    <source>
        <dbReference type="PROSITE" id="PS51767"/>
    </source>
</evidence>
<evidence type="ECO:0000256" key="4">
    <source>
        <dbReference type="SAM" id="SignalP"/>
    </source>
</evidence>
<dbReference type="PROSITE" id="PS51767">
    <property type="entry name" value="PEPTIDASE_A1"/>
    <property type="match status" value="1"/>
</dbReference>
<organism evidence="6">
    <name type="scientific">Periplaneta americana</name>
    <name type="common">American cockroach</name>
    <name type="synonym">Blatta americana</name>
    <dbReference type="NCBI Taxonomy" id="6978"/>
    <lineage>
        <taxon>Eukaryota</taxon>
        <taxon>Metazoa</taxon>
        <taxon>Ecdysozoa</taxon>
        <taxon>Arthropoda</taxon>
        <taxon>Hexapoda</taxon>
        <taxon>Insecta</taxon>
        <taxon>Pterygota</taxon>
        <taxon>Neoptera</taxon>
        <taxon>Polyneoptera</taxon>
        <taxon>Dictyoptera</taxon>
        <taxon>Blattodea</taxon>
        <taxon>Blattoidea</taxon>
        <taxon>Blattidae</taxon>
        <taxon>Blattinae</taxon>
        <taxon>Periplaneta</taxon>
    </lineage>
</organism>
<dbReference type="SUPFAM" id="SSF50630">
    <property type="entry name" value="Acid proteases"/>
    <property type="match status" value="1"/>
</dbReference>
<dbReference type="Gene3D" id="2.40.70.10">
    <property type="entry name" value="Acid Proteases"/>
    <property type="match status" value="2"/>
</dbReference>
<dbReference type="InterPro" id="IPR034164">
    <property type="entry name" value="Pepsin-like_dom"/>
</dbReference>
<name>A0A2P0XJ12_PERAM</name>
<dbReference type="InterPro" id="IPR033121">
    <property type="entry name" value="PEPTIDASE_A1"/>
</dbReference>
<feature type="signal peptide" evidence="4">
    <location>
        <begin position="1"/>
        <end position="20"/>
    </location>
</feature>
<dbReference type="GO" id="GO:0006508">
    <property type="term" value="P:proteolysis"/>
    <property type="evidence" value="ECO:0007669"/>
    <property type="project" value="InterPro"/>
</dbReference>
<dbReference type="InterPro" id="IPR001461">
    <property type="entry name" value="Aspartic_peptidase_A1"/>
</dbReference>
<evidence type="ECO:0000313" key="6">
    <source>
        <dbReference type="EMBL" id="AVA17430.1"/>
    </source>
</evidence>
<dbReference type="PANTHER" id="PTHR47966:SF51">
    <property type="entry name" value="BETA-SITE APP-CLEAVING ENZYME, ISOFORM A-RELATED"/>
    <property type="match status" value="1"/>
</dbReference>
<feature type="domain" description="Peptidase A1" evidence="5">
    <location>
        <begin position="41"/>
        <end position="345"/>
    </location>
</feature>
<evidence type="ECO:0000256" key="2">
    <source>
        <dbReference type="PIRSR" id="PIRSR601461-1"/>
    </source>
</evidence>
<dbReference type="PRINTS" id="PR00792">
    <property type="entry name" value="PEPSIN"/>
</dbReference>
<dbReference type="AlphaFoldDB" id="A0A2P0XJ12"/>
<protein>
    <submittedName>
        <fullName evidence="6">Putative Per a 2 allergen variant</fullName>
    </submittedName>
</protein>
<feature type="active site" evidence="2">
    <location>
        <position position="57"/>
    </location>
</feature>
<keyword evidence="4" id="KW-0732">Signal</keyword>
<feature type="disulfide bond" evidence="3">
    <location>
        <begin position="70"/>
        <end position="77"/>
    </location>
</feature>
<feature type="active site" evidence="2">
    <location>
        <position position="239"/>
    </location>
</feature>
<feature type="disulfide bond" evidence="3">
    <location>
        <begin position="276"/>
        <end position="309"/>
    </location>
</feature>
<feature type="chain" id="PRO_5015131588" evidence="4">
    <location>
        <begin position="21"/>
        <end position="351"/>
    </location>
</feature>
<proteinExistence type="evidence at transcript level"/>
<dbReference type="EMBL" id="KY661343">
    <property type="protein sequence ID" value="AVA17430.1"/>
    <property type="molecule type" value="mRNA"/>
</dbReference>
<sequence length="351" mass="38219">MTFLIQSAFVALAAISAVLCDPVVVPLQKRAPVEEYINTQYVGPVQLGNQYFLCVFDTSSYTTVIPSASCVSGGCNCVNVHKYYSNKPVSNNVASVRILGSGYANGSEAHDYIAVSTLNATNQGFLLADDISNDICSLGADCVIGLGRPKSGRAAFNLPTVMENFVNQDNIANSFSFHHGRYPDGQHRGVLVLGGTIPAYYRGDFTYVPLVDKDTWNFKVDSISVGNEVIATDQLAFVDSSKYVITGPAEEIKKINDRLGCTNKVIGSRTLCVFDCDKLDNVPSVTFTIGGVAFNISSTYHIQQNGDLCYSGFQYSAGKCFHFGDFFMDNYYGEFDGQNKRMGFAKSVEEL</sequence>
<reference evidence="6" key="1">
    <citation type="submission" date="2017-02" db="EMBL/GenBank/DDBJ databases">
        <authorList>
            <person name="Peterson S.W."/>
        </authorList>
    </citation>
    <scope>NUCLEOTIDE SEQUENCE</scope>
</reference>
<evidence type="ECO:0000256" key="3">
    <source>
        <dbReference type="PIRSR" id="PIRSR601461-2"/>
    </source>
</evidence>
<accession>A0A2P0XJ12</accession>
<dbReference type="Gene3D" id="2.60.40.1960">
    <property type="match status" value="1"/>
</dbReference>
<evidence type="ECO:0000256" key="1">
    <source>
        <dbReference type="ARBA" id="ARBA00007447"/>
    </source>
</evidence>
<dbReference type="GO" id="GO:0004190">
    <property type="term" value="F:aspartic-type endopeptidase activity"/>
    <property type="evidence" value="ECO:0007669"/>
    <property type="project" value="InterPro"/>
</dbReference>
<dbReference type="InterPro" id="IPR021109">
    <property type="entry name" value="Peptidase_aspartic_dom_sf"/>
</dbReference>